<gene>
    <name evidence="1" type="ORF">SAMN04488138_10595</name>
</gene>
<proteinExistence type="predicted"/>
<sequence length="275" mass="30327">MRGFLLGITAFARTAASFGGQGGCALVKMQAKSHPQIMAKTSSNVGACSENRYPSPLARSVLPPHGPRHSFSGRGGLLFPASGAGRCFAEALRVCEMFFAQAVDWARIHSVITTSRAEKCANPFLFSASSLPLSSRAACLPTVNVPSQVPQQVQLSPMRPTTTRSQARLLARSRAPIATTQAFVTDHYALTDAQARRFETIQKRFPGQPVRGAFFMLETFSKAAGRQRAVKASTTIERCMRFRFKSCFNMDWKRFETTGLIRGWPAKTRSRMWQL</sequence>
<protein>
    <submittedName>
        <fullName evidence="1">Uncharacterized protein</fullName>
    </submittedName>
</protein>
<dbReference type="Proteomes" id="UP000183299">
    <property type="component" value="Unassembled WGS sequence"/>
</dbReference>
<accession>A0A1I3RI43</accession>
<dbReference type="AlphaFoldDB" id="A0A1I3RI43"/>
<dbReference type="STRING" id="576117.SAMN04488138_10595"/>
<name>A0A1I3RI43_9RHOB</name>
<evidence type="ECO:0000313" key="2">
    <source>
        <dbReference type="Proteomes" id="UP000183299"/>
    </source>
</evidence>
<dbReference type="EMBL" id="FORY01000005">
    <property type="protein sequence ID" value="SFJ45710.1"/>
    <property type="molecule type" value="Genomic_DNA"/>
</dbReference>
<keyword evidence="2" id="KW-1185">Reference proteome</keyword>
<evidence type="ECO:0000313" key="1">
    <source>
        <dbReference type="EMBL" id="SFJ45710.1"/>
    </source>
</evidence>
<organism evidence="1 2">
    <name type="scientific">Celeribacter halophilus</name>
    <dbReference type="NCBI Taxonomy" id="576117"/>
    <lineage>
        <taxon>Bacteria</taxon>
        <taxon>Pseudomonadati</taxon>
        <taxon>Pseudomonadota</taxon>
        <taxon>Alphaproteobacteria</taxon>
        <taxon>Rhodobacterales</taxon>
        <taxon>Roseobacteraceae</taxon>
        <taxon>Celeribacter</taxon>
    </lineage>
</organism>
<reference evidence="1 2" key="1">
    <citation type="submission" date="2016-10" db="EMBL/GenBank/DDBJ databases">
        <authorList>
            <person name="de Groot N.N."/>
        </authorList>
    </citation>
    <scope>NUCLEOTIDE SEQUENCE [LARGE SCALE GENOMIC DNA]</scope>
    <source>
        <strain evidence="1 2">CGMCC 1.8891</strain>
    </source>
</reference>